<sequence length="83" mass="9552">MNNLSEPMAKIADLGDVNVTFVPHTRTRYFEYAPLFHLLPKRVLEMFGLPLLRGGQWPFMAGWAGTDDFLPRDFEAQLVRAWA</sequence>
<name>A0A2T0LJZ8_9ACTN</name>
<keyword evidence="2" id="KW-1185">Reference proteome</keyword>
<organism evidence="1 2">
    <name type="scientific">Nonomuraea fuscirosea</name>
    <dbReference type="NCBI Taxonomy" id="1291556"/>
    <lineage>
        <taxon>Bacteria</taxon>
        <taxon>Bacillati</taxon>
        <taxon>Actinomycetota</taxon>
        <taxon>Actinomycetes</taxon>
        <taxon>Streptosporangiales</taxon>
        <taxon>Streptosporangiaceae</taxon>
        <taxon>Nonomuraea</taxon>
    </lineage>
</organism>
<evidence type="ECO:0000313" key="1">
    <source>
        <dbReference type="EMBL" id="PRX43010.1"/>
    </source>
</evidence>
<evidence type="ECO:0000313" key="2">
    <source>
        <dbReference type="Proteomes" id="UP000238312"/>
    </source>
</evidence>
<dbReference type="AlphaFoldDB" id="A0A2T0LJZ8"/>
<dbReference type="EMBL" id="PVNG01000062">
    <property type="protein sequence ID" value="PRX43010.1"/>
    <property type="molecule type" value="Genomic_DNA"/>
</dbReference>
<reference evidence="1 2" key="1">
    <citation type="submission" date="2018-03" db="EMBL/GenBank/DDBJ databases">
        <title>Genomic Encyclopedia of Type Strains, Phase III (KMG-III): the genomes of soil and plant-associated and newly described type strains.</title>
        <authorList>
            <person name="Whitman W."/>
        </authorList>
    </citation>
    <scope>NUCLEOTIDE SEQUENCE [LARGE SCALE GENOMIC DNA]</scope>
    <source>
        <strain evidence="1 2">CGMCC 4.7104</strain>
    </source>
</reference>
<dbReference type="Proteomes" id="UP000238312">
    <property type="component" value="Unassembled WGS sequence"/>
</dbReference>
<comment type="caution">
    <text evidence="1">The sequence shown here is derived from an EMBL/GenBank/DDBJ whole genome shotgun (WGS) entry which is preliminary data.</text>
</comment>
<accession>A0A2T0LJZ8</accession>
<protein>
    <submittedName>
        <fullName evidence="1">Uncharacterized protein</fullName>
    </submittedName>
</protein>
<gene>
    <name evidence="1" type="ORF">B0I32_1626</name>
</gene>
<proteinExistence type="predicted"/>